<dbReference type="PANTHER" id="PTHR31142">
    <property type="entry name" value="TOBAMOVIRUS MULTIPLICATION PROTEIN 1-LIKE ISOFORM X1"/>
    <property type="match status" value="1"/>
</dbReference>
<gene>
    <name evidence="2" type="ORF">BBP00_00004398</name>
</gene>
<dbReference type="PANTHER" id="PTHR31142:SF3">
    <property type="entry name" value="THH1_TOM1_TOM3 DOMAIN-CONTAINING PROTEIN"/>
    <property type="match status" value="1"/>
</dbReference>
<feature type="transmembrane region" description="Helical" evidence="1">
    <location>
        <begin position="149"/>
        <end position="171"/>
    </location>
</feature>
<reference evidence="2 3" key="1">
    <citation type="submission" date="2018-07" db="EMBL/GenBank/DDBJ databases">
        <title>Genome sequencing of oomycete isolates from Chile give support for New Zealand origin for Phytophthora kernoviae and make available the first Nothophytophthora sp. genome.</title>
        <authorList>
            <person name="Studholme D.J."/>
            <person name="Sanfuentes E."/>
            <person name="Panda P."/>
            <person name="Hill R."/>
            <person name="Sambles C."/>
            <person name="Grant M."/>
            <person name="Williams N.M."/>
            <person name="Mcdougal R.L."/>
        </authorList>
    </citation>
    <scope>NUCLEOTIDE SEQUENCE [LARGE SCALE GENOMIC DNA]</scope>
    <source>
        <strain evidence="2">Chile6</strain>
    </source>
</reference>
<accession>A0A3F2RRU0</accession>
<keyword evidence="1" id="KW-0812">Transmembrane</keyword>
<dbReference type="Proteomes" id="UP000277300">
    <property type="component" value="Unassembled WGS sequence"/>
</dbReference>
<feature type="transmembrane region" description="Helical" evidence="1">
    <location>
        <begin position="266"/>
        <end position="286"/>
    </location>
</feature>
<organism evidence="2 3">
    <name type="scientific">Phytophthora kernoviae</name>
    <dbReference type="NCBI Taxonomy" id="325452"/>
    <lineage>
        <taxon>Eukaryota</taxon>
        <taxon>Sar</taxon>
        <taxon>Stramenopiles</taxon>
        <taxon>Oomycota</taxon>
        <taxon>Peronosporomycetes</taxon>
        <taxon>Peronosporales</taxon>
        <taxon>Peronosporaceae</taxon>
        <taxon>Phytophthora</taxon>
    </lineage>
</organism>
<proteinExistence type="predicted"/>
<feature type="transmembrane region" description="Helical" evidence="1">
    <location>
        <begin position="311"/>
        <end position="329"/>
    </location>
</feature>
<comment type="caution">
    <text evidence="2">The sequence shown here is derived from an EMBL/GenBank/DDBJ whole genome shotgun (WGS) entry which is preliminary data.</text>
</comment>
<dbReference type="AlphaFoldDB" id="A0A3F2RRU0"/>
<evidence type="ECO:0000256" key="1">
    <source>
        <dbReference type="SAM" id="Phobius"/>
    </source>
</evidence>
<name>A0A3F2RRU0_9STRA</name>
<feature type="transmembrane region" description="Helical" evidence="1">
    <location>
        <begin position="73"/>
        <end position="90"/>
    </location>
</feature>
<feature type="transmembrane region" description="Helical" evidence="1">
    <location>
        <begin position="42"/>
        <end position="61"/>
    </location>
</feature>
<dbReference type="OrthoDB" id="165760at2759"/>
<dbReference type="EMBL" id="MBDO02000106">
    <property type="protein sequence ID" value="RLN62979.1"/>
    <property type="molecule type" value="Genomic_DNA"/>
</dbReference>
<evidence type="ECO:0000313" key="3">
    <source>
        <dbReference type="Proteomes" id="UP000277300"/>
    </source>
</evidence>
<evidence type="ECO:0008006" key="4">
    <source>
        <dbReference type="Google" id="ProtNLM"/>
    </source>
</evidence>
<protein>
    <recommendedName>
        <fullName evidence="4">THH1/TOM1/TOM3 domain-containing protein</fullName>
    </recommendedName>
</protein>
<feature type="transmembrane region" description="Helical" evidence="1">
    <location>
        <begin position="177"/>
        <end position="200"/>
    </location>
</feature>
<keyword evidence="1" id="KW-1133">Transmembrane helix</keyword>
<sequence length="345" mass="38627">MSARHPSNITELTCDFGLALTDDGCVRTLASYDPSAYHNTQAIYLAVGGITFLASAILYVRSVQHDGANLQQYSFLLCWYAAATIFMRGADPLSYGHVVPRPISAFLADTCTAALYSCYIMSLGYWATIMRTGAAEMGNPQRLACLERIAIAVVWTFQIMHAICLFFSKGFDPQGLVYMQLTLSALMLGVISMVFLIYGLRMLTRIRIHERQLKLHMPSLHSDRMVSNRSFDMNVGELEDGTPMARDSKMMRSRPQEGHASRIRKILLMVETVSLVVVALQVYTAIDGTSNTPIELSCANGNLCEIVKTKVALLHMFQLLCLWVILWTFRKIQKKEVVPQPYSVM</sequence>
<feature type="transmembrane region" description="Helical" evidence="1">
    <location>
        <begin position="102"/>
        <end position="128"/>
    </location>
</feature>
<dbReference type="InterPro" id="IPR040226">
    <property type="entry name" value="THH1/TOM1/TOM3"/>
</dbReference>
<evidence type="ECO:0000313" key="2">
    <source>
        <dbReference type="EMBL" id="RLN62979.1"/>
    </source>
</evidence>
<keyword evidence="1" id="KW-0472">Membrane</keyword>